<name>A0ACC6FSR8_9HELI</name>
<proteinExistence type="predicted"/>
<dbReference type="EMBL" id="JANURN010000005">
    <property type="protein sequence ID" value="MDL0082326.1"/>
    <property type="molecule type" value="Genomic_DNA"/>
</dbReference>
<reference evidence="1 2" key="1">
    <citation type="journal article" date="2023" name="Microorganisms">
        <title>Isolation and Genomic Characteristics of Cat-Borne Campylobacter felis sp. nov. and Sheep-Borne Campylobacter ovis sp. nov.</title>
        <authorList>
            <person name="Wang H."/>
            <person name="Li Y."/>
            <person name="Gu Y."/>
            <person name="Zhou G."/>
            <person name="Chen X."/>
            <person name="Zhang X."/>
            <person name="Shao Z."/>
            <person name="Zhang J."/>
            <person name="Zhang M."/>
        </authorList>
    </citation>
    <scope>NUCLEOTIDE SEQUENCE [LARGE SCALE GENOMIC DNA]</scope>
    <source>
        <strain evidence="1 2">XJK30-2</strain>
    </source>
</reference>
<gene>
    <name evidence="1" type="ORF">NYG90_06540</name>
</gene>
<comment type="caution">
    <text evidence="1">The sequence shown here is derived from an EMBL/GenBank/DDBJ whole genome shotgun (WGS) entry which is preliminary data.</text>
</comment>
<keyword evidence="2" id="KW-1185">Reference proteome</keyword>
<accession>A0ACC6FSR8</accession>
<evidence type="ECO:0000313" key="2">
    <source>
        <dbReference type="Proteomes" id="UP001173802"/>
    </source>
</evidence>
<sequence>MALSPTLQSNALKQYLSGNAMKSLCTQAKKALKSCLKVCCPPPIRKSLSTYLYKYRADRAFERIYLARKVAPPLAFLPRLSHLSHLPSSPHATQARKIRVLFYNDWGNSWEALEPLALVLSGDPAFEVIVLAMPSRVESSAFYDLNASLSTQSFAQKVQTQAILVQDILDSSDLDSSLARAKSLHATKLAQWLESTLATNSKPLCLIGFDTALNAPITPQDLAAHYCFTTRPYDSLRPAAWSNPRIAQISKLCYIEYGVYMFSSFDEISAYDYRLLRFYDYYFAPTPFHAKLSASKQGAKSLLRIMLSGSAYFERLISLASHKPHAKPLRVLYVPRWAAQDTHSTFSRYIEPLIEAAKQGHFRLHFRPHPNMYDHLVESNLLSKQQWQGIKDCVEKYGFWDTRPSIMESFSDSDIIISDTSSMLIYAFLSGKPTIYTQGDDMAEICAWALRVAQGVFIATSKQELLQVLRDLCANLQQAFMPKIISRDWILQQNFYFPKGGASAIIRDSILSDMSQTSPQAKALDKDFKHLESALCPTDLPPQYIRIKR</sequence>
<evidence type="ECO:0000313" key="1">
    <source>
        <dbReference type="EMBL" id="MDL0082326.1"/>
    </source>
</evidence>
<dbReference type="Proteomes" id="UP001173802">
    <property type="component" value="Unassembled WGS sequence"/>
</dbReference>
<organism evidence="1 2">
    <name type="scientific">Helicobacter zhangjianzhongii</name>
    <dbReference type="NCBI Taxonomy" id="2974574"/>
    <lineage>
        <taxon>Bacteria</taxon>
        <taxon>Pseudomonadati</taxon>
        <taxon>Campylobacterota</taxon>
        <taxon>Epsilonproteobacteria</taxon>
        <taxon>Campylobacterales</taxon>
        <taxon>Helicobacteraceae</taxon>
        <taxon>Helicobacter</taxon>
    </lineage>
</organism>
<protein>
    <submittedName>
        <fullName evidence="1">Uncharacterized protein</fullName>
    </submittedName>
</protein>